<dbReference type="OrthoDB" id="8017424at2"/>
<sequence length="186" mass="21041">MKSRFSLRNIILMTLISIICGVIFYSVSFLEDGIRMLLMPFGLSVMAADISQGPWLITAPIVGMLFRFPGSSFFGQFVSSIVEMLMGDQGGWTDALSGVFDGVGYEAGFFFTRYRHYGHLTLALSSFCADITTFIYSWFMNGYNKLPLDLLSVCFVVRFISIFIFSELAYFIVKMILRAIPKRLLE</sequence>
<feature type="transmembrane region" description="Helical" evidence="1">
    <location>
        <begin position="50"/>
        <end position="68"/>
    </location>
</feature>
<organism evidence="2 3">
    <name type="scientific">Acetilactobacillus jinshanensis</name>
    <dbReference type="NCBI Taxonomy" id="1720083"/>
    <lineage>
        <taxon>Bacteria</taxon>
        <taxon>Bacillati</taxon>
        <taxon>Bacillota</taxon>
        <taxon>Bacilli</taxon>
        <taxon>Lactobacillales</taxon>
        <taxon>Lactobacillaceae</taxon>
        <taxon>Acetilactobacillus</taxon>
    </lineage>
</organism>
<evidence type="ECO:0000313" key="2">
    <source>
        <dbReference type="EMBL" id="QBP18195.1"/>
    </source>
</evidence>
<dbReference type="Proteomes" id="UP000294321">
    <property type="component" value="Chromosome"/>
</dbReference>
<feature type="transmembrane region" description="Helical" evidence="1">
    <location>
        <begin position="120"/>
        <end position="138"/>
    </location>
</feature>
<dbReference type="AlphaFoldDB" id="A0A4P6ZKA9"/>
<dbReference type="Pfam" id="PF09819">
    <property type="entry name" value="ABC_cobalt"/>
    <property type="match status" value="1"/>
</dbReference>
<evidence type="ECO:0000256" key="1">
    <source>
        <dbReference type="SAM" id="Phobius"/>
    </source>
</evidence>
<protein>
    <submittedName>
        <fullName evidence="2">ABC transporter permease</fullName>
    </submittedName>
</protein>
<name>A0A4P6ZKA9_9LACO</name>
<feature type="transmembrane region" description="Helical" evidence="1">
    <location>
        <begin position="12"/>
        <end position="30"/>
    </location>
</feature>
<keyword evidence="1" id="KW-1133">Transmembrane helix</keyword>
<reference evidence="3" key="1">
    <citation type="submission" date="2018-12" db="EMBL/GenBank/DDBJ databases">
        <title>A new species of lactobacillus.</title>
        <authorList>
            <person name="Jian Y."/>
            <person name="Xin L."/>
            <person name="Hong Z.J."/>
            <person name="Ming L.Z."/>
            <person name="Hong X.Z."/>
        </authorList>
    </citation>
    <scope>NUCLEOTIDE SEQUENCE [LARGE SCALE GENOMIC DNA]</scope>
    <source>
        <strain evidence="3">HSLZ-75</strain>
    </source>
</reference>
<evidence type="ECO:0000313" key="3">
    <source>
        <dbReference type="Proteomes" id="UP000294321"/>
    </source>
</evidence>
<keyword evidence="1" id="KW-0812">Transmembrane</keyword>
<dbReference type="KEGG" id="lji:ELX58_03375"/>
<proteinExistence type="predicted"/>
<feature type="transmembrane region" description="Helical" evidence="1">
    <location>
        <begin position="150"/>
        <end position="173"/>
    </location>
</feature>
<keyword evidence="3" id="KW-1185">Reference proteome</keyword>
<accession>A0A4P6ZKA9</accession>
<dbReference type="RefSeq" id="WP_133441756.1">
    <property type="nucleotide sequence ID" value="NZ_CP034726.1"/>
</dbReference>
<keyword evidence="1" id="KW-0472">Membrane</keyword>
<dbReference type="InterPro" id="IPR017195">
    <property type="entry name" value="ABC_thiamin-permease_prd"/>
</dbReference>
<gene>
    <name evidence="2" type="ORF">ELX58_03375</name>
</gene>
<dbReference type="EMBL" id="CP034726">
    <property type="protein sequence ID" value="QBP18195.1"/>
    <property type="molecule type" value="Genomic_DNA"/>
</dbReference>